<dbReference type="Proteomes" id="UP000320643">
    <property type="component" value="Unassembled WGS sequence"/>
</dbReference>
<dbReference type="InterPro" id="IPR006860">
    <property type="entry name" value="FecR"/>
</dbReference>
<keyword evidence="1" id="KW-1133">Transmembrane helix</keyword>
<protein>
    <submittedName>
        <fullName evidence="3">Iron dicitrate transport regulator FecR</fullName>
    </submittedName>
</protein>
<accession>A0A552V9U7</accession>
<dbReference type="Pfam" id="PF04773">
    <property type="entry name" value="FecR"/>
    <property type="match status" value="1"/>
</dbReference>
<reference evidence="3 4" key="1">
    <citation type="submission" date="2019-07" db="EMBL/GenBank/DDBJ databases">
        <title>Flavobacterium sp. nov., isolated from glacier ice.</title>
        <authorList>
            <person name="Liu Q."/>
            <person name="Xin Y.-H."/>
        </authorList>
    </citation>
    <scope>NUCLEOTIDE SEQUENCE [LARGE SCALE GENOMIC DNA]</scope>
    <source>
        <strain evidence="3 4">ZT4R6</strain>
    </source>
</reference>
<evidence type="ECO:0000313" key="3">
    <source>
        <dbReference type="EMBL" id="TRW27241.1"/>
    </source>
</evidence>
<keyword evidence="1" id="KW-0472">Membrane</keyword>
<keyword evidence="1" id="KW-0812">Transmembrane</keyword>
<dbReference type="PANTHER" id="PTHR30273">
    <property type="entry name" value="PERIPLASMIC SIGNAL SENSOR AND SIGMA FACTOR ACTIVATOR FECR-RELATED"/>
    <property type="match status" value="1"/>
</dbReference>
<dbReference type="Gene3D" id="2.60.120.1440">
    <property type="match status" value="1"/>
</dbReference>
<evidence type="ECO:0000259" key="2">
    <source>
        <dbReference type="Pfam" id="PF04773"/>
    </source>
</evidence>
<name>A0A552V9U7_9FLAO</name>
<feature type="transmembrane region" description="Helical" evidence="1">
    <location>
        <begin position="46"/>
        <end position="64"/>
    </location>
</feature>
<sequence>MGLKELQDKWNATPDKGILPLSTKTRMWESIEAATIAKRRRKTYQWLAAACMLLLLSVSTYYFLNTPQANANIVVTHTYPGDIRLLRLPDGSRVWVNQNTIIEYPEVFEGNTRNVTLTGEAFFEVARDESKPFIITSGNITTTVLGTSFSVASYKNNSAMVSVHSGKVKVEGKQNKVFLVKGNAAIYRPATNMLQKNTVPVCEPNWKKSLIDIDGLTLQQVIAQLNKVKAFNVEYANDGLKELKIKGILDSRQGFEAMLQTIAFALEVKIEPHGPTTYRISR</sequence>
<keyword evidence="4" id="KW-1185">Reference proteome</keyword>
<comment type="caution">
    <text evidence="3">The sequence shown here is derived from an EMBL/GenBank/DDBJ whole genome shotgun (WGS) entry which is preliminary data.</text>
</comment>
<dbReference type="PIRSF" id="PIRSF018266">
    <property type="entry name" value="FecR"/>
    <property type="match status" value="1"/>
</dbReference>
<dbReference type="Gene3D" id="3.55.50.30">
    <property type="match status" value="1"/>
</dbReference>
<dbReference type="RefSeq" id="WP_143371467.1">
    <property type="nucleotide sequence ID" value="NZ_VJVZ01000001.1"/>
</dbReference>
<evidence type="ECO:0000256" key="1">
    <source>
        <dbReference type="SAM" id="Phobius"/>
    </source>
</evidence>
<feature type="domain" description="FecR protein" evidence="2">
    <location>
        <begin position="77"/>
        <end position="169"/>
    </location>
</feature>
<dbReference type="AlphaFoldDB" id="A0A552V9U7"/>
<dbReference type="InterPro" id="IPR012373">
    <property type="entry name" value="Ferrdict_sens_TM"/>
</dbReference>
<organism evidence="3 4">
    <name type="scientific">Flavobacterium zepuense</name>
    <dbReference type="NCBI Taxonomy" id="2593302"/>
    <lineage>
        <taxon>Bacteria</taxon>
        <taxon>Pseudomonadati</taxon>
        <taxon>Bacteroidota</taxon>
        <taxon>Flavobacteriia</taxon>
        <taxon>Flavobacteriales</taxon>
        <taxon>Flavobacteriaceae</taxon>
        <taxon>Flavobacterium</taxon>
    </lineage>
</organism>
<proteinExistence type="predicted"/>
<gene>
    <name evidence="3" type="ORF">FMM05_00975</name>
</gene>
<dbReference type="EMBL" id="VJVZ01000001">
    <property type="protein sequence ID" value="TRW27241.1"/>
    <property type="molecule type" value="Genomic_DNA"/>
</dbReference>
<dbReference type="PANTHER" id="PTHR30273:SF2">
    <property type="entry name" value="PROTEIN FECR"/>
    <property type="match status" value="1"/>
</dbReference>
<dbReference type="OrthoDB" id="704021at2"/>
<dbReference type="GO" id="GO:0016989">
    <property type="term" value="F:sigma factor antagonist activity"/>
    <property type="evidence" value="ECO:0007669"/>
    <property type="project" value="TreeGrafter"/>
</dbReference>
<evidence type="ECO:0000313" key="4">
    <source>
        <dbReference type="Proteomes" id="UP000320643"/>
    </source>
</evidence>